<organism evidence="1 2">
    <name type="scientific">Pantoea osteomyelitidis</name>
    <dbReference type="NCBI Taxonomy" id="3230026"/>
    <lineage>
        <taxon>Bacteria</taxon>
        <taxon>Pseudomonadati</taxon>
        <taxon>Pseudomonadota</taxon>
        <taxon>Gammaproteobacteria</taxon>
        <taxon>Enterobacterales</taxon>
        <taxon>Erwiniaceae</taxon>
        <taxon>Pantoea</taxon>
    </lineage>
</organism>
<name>A0ABW7Q1V4_9GAMM</name>
<reference evidence="1 2" key="1">
    <citation type="submission" date="2024-08" db="EMBL/GenBank/DDBJ databases">
        <title>Pantoea ronii - a newly identified human opportunistic pathogen.</title>
        <authorList>
            <person name="Keidar-Friedman D."/>
            <person name="Sorek N."/>
            <person name="Leshin-Carmel D."/>
            <person name="Tsur A."/>
            <person name="Amsalem M."/>
            <person name="Tolkach D."/>
            <person name="Brosh-Nissimov T."/>
        </authorList>
    </citation>
    <scope>NUCLEOTIDE SEQUENCE [LARGE SCALE GENOMIC DNA]</scope>
    <source>
        <strain evidence="1 2">AA23256</strain>
    </source>
</reference>
<evidence type="ECO:0000313" key="1">
    <source>
        <dbReference type="EMBL" id="MFH8136120.1"/>
    </source>
</evidence>
<sequence length="320" mass="36021">MSMITTSAANTDSPASLFLQLASGKYIPGKLWASKRFRLKFLLRTLAFPVTTLRYLRQLSALPDLPQMLSVQGLLPAKLHRPYLRAGFSVEQRAQAIIDHYFQLSRLDNAVLKQLLQSPGDKLLATLSGKNGEEFLLHCCPGRFDREGEVTLELRYQTQLIASLSFSLIIENNQRTLLIGGLQGPRKHISNDVIRDATKAAQGLFPKRLLLEAVFILAEHCQVENIIAVGDTTHVFRSLRYRHSKNDHFFASYSEFWLSLGGEARGDGLFRLPLSMTRKALENIASKKRAEYRRRYDLLDTLIQQVNRAAGVAQPEQAAA</sequence>
<dbReference type="PANTHER" id="PTHR38785:SF1">
    <property type="entry name" value="HOMOLOG OF VIRK"/>
    <property type="match status" value="1"/>
</dbReference>
<proteinExistence type="predicted"/>
<dbReference type="PANTHER" id="PTHR38785">
    <property type="entry name" value="HOMOLOG OF VIRK"/>
    <property type="match status" value="1"/>
</dbReference>
<evidence type="ECO:0000313" key="2">
    <source>
        <dbReference type="Proteomes" id="UP001611251"/>
    </source>
</evidence>
<dbReference type="RefSeq" id="WP_397217600.1">
    <property type="nucleotide sequence ID" value="NZ_JBGFSN010000011.1"/>
</dbReference>
<dbReference type="Proteomes" id="UP001611251">
    <property type="component" value="Unassembled WGS sequence"/>
</dbReference>
<protein>
    <submittedName>
        <fullName evidence="1">VirK/YbjX family protein</fullName>
    </submittedName>
</protein>
<dbReference type="EMBL" id="JBGFSN010000011">
    <property type="protein sequence ID" value="MFH8136120.1"/>
    <property type="molecule type" value="Genomic_DNA"/>
</dbReference>
<accession>A0ABW7Q1V4</accession>
<keyword evidence="2" id="KW-1185">Reference proteome</keyword>
<comment type="caution">
    <text evidence="1">The sequence shown here is derived from an EMBL/GenBank/DDBJ whole genome shotgun (WGS) entry which is preliminary data.</text>
</comment>
<gene>
    <name evidence="1" type="ORF">ABU178_18385</name>
</gene>
<dbReference type="InterPro" id="IPR007488">
    <property type="entry name" value="DUF535"/>
</dbReference>
<dbReference type="Pfam" id="PF04393">
    <property type="entry name" value="DUF535"/>
    <property type="match status" value="1"/>
</dbReference>